<name>G3NAX4_GASAC</name>
<protein>
    <submittedName>
        <fullName evidence="6">Transcription factor 19 (SC1), like</fullName>
    </submittedName>
</protein>
<dbReference type="Bgee" id="ENSGACG00000001902">
    <property type="expression patterns" value="Expressed in pharyngeal gill and 1 other cell type or tissue"/>
</dbReference>
<dbReference type="Pfam" id="PF00498">
    <property type="entry name" value="FHA"/>
    <property type="match status" value="1"/>
</dbReference>
<dbReference type="InterPro" id="IPR000253">
    <property type="entry name" value="FHA_dom"/>
</dbReference>
<comment type="subcellular location">
    <subcellularLocation>
        <location evidence="1">Nucleus</location>
    </subcellularLocation>
</comment>
<evidence type="ECO:0000256" key="2">
    <source>
        <dbReference type="ARBA" id="ARBA00023242"/>
    </source>
</evidence>
<dbReference type="PANTHER" id="PTHR15464">
    <property type="entry name" value="TRANSCRIPTION FACTOR 19"/>
    <property type="match status" value="1"/>
</dbReference>
<dbReference type="PROSITE" id="PS50006">
    <property type="entry name" value="FHA_DOMAIN"/>
    <property type="match status" value="1"/>
</dbReference>
<accession>G3NAX4</accession>
<dbReference type="SUPFAM" id="SSF49879">
    <property type="entry name" value="SMAD/FHA domain"/>
    <property type="match status" value="1"/>
</dbReference>
<dbReference type="SMART" id="SM00240">
    <property type="entry name" value="FHA"/>
    <property type="match status" value="1"/>
</dbReference>
<evidence type="ECO:0000313" key="6">
    <source>
        <dbReference type="Ensembl" id="ENSGACP00000002470.1"/>
    </source>
</evidence>
<dbReference type="GO" id="GO:0005634">
    <property type="term" value="C:nucleus"/>
    <property type="evidence" value="ECO:0007669"/>
    <property type="project" value="UniProtKB-SubCell"/>
</dbReference>
<reference evidence="6" key="2">
    <citation type="submission" date="2024-04" db="UniProtKB">
        <authorList>
            <consortium name="Ensembl"/>
        </authorList>
    </citation>
    <scope>IDENTIFICATION</scope>
</reference>
<dbReference type="Ensembl" id="ENSGACT00000002478.1">
    <property type="protein sequence ID" value="ENSGACP00000002470.1"/>
    <property type="gene ID" value="ENSGACG00000001902.1"/>
</dbReference>
<dbReference type="CDD" id="cd22685">
    <property type="entry name" value="FHA_TCF19"/>
    <property type="match status" value="1"/>
</dbReference>
<sequence length="308" mass="33383">AQPCFQLLRIGSSAGDSARDLYTFRPALSHSVFRLGRAAELCDVTLDSTSVSRIHAELHVERLQRDWSDVMKASPAVGLKGTWVNEGRLQAGVQWELSDGDTLTFGGQSTSGSPEFYFLFQKVKVRPLDFDAITIPKAGTFSSDLQNRIRTNLDRKEAANLDLSKLSINRATVILSSIGSLSKMKGSAWTFKRGLSQGGTASDPGPPSFSPAGSAPSAKVPQPTSRNRRKSAHTVLLEDDSSDEPGSRGGAAPLLGEVRRLDRCDVIKSPSSPRSKRRGRPRKHPLPPRPSLRRSGAVEPCAAPRCRL</sequence>
<dbReference type="Gene3D" id="2.60.200.20">
    <property type="match status" value="1"/>
</dbReference>
<feature type="compositionally biased region" description="Basic residues" evidence="4">
    <location>
        <begin position="274"/>
        <end position="286"/>
    </location>
</feature>
<reference evidence="6" key="1">
    <citation type="submission" date="2006-01" db="EMBL/GenBank/DDBJ databases">
        <authorList>
            <person name="Lindblad-Toh K."/>
            <person name="Mauceli E."/>
            <person name="Grabherr M."/>
            <person name="Chang J.L."/>
            <person name="Lander E.S."/>
        </authorList>
    </citation>
    <scope>NUCLEOTIDE SEQUENCE [LARGE SCALE GENOMIC DNA]</scope>
</reference>
<dbReference type="InterPro" id="IPR042803">
    <property type="entry name" value="TCF19"/>
</dbReference>
<dbReference type="InParanoid" id="G3NAX4"/>
<feature type="region of interest" description="Disordered" evidence="4">
    <location>
        <begin position="195"/>
        <end position="308"/>
    </location>
</feature>
<dbReference type="GO" id="GO:0010468">
    <property type="term" value="P:regulation of gene expression"/>
    <property type="evidence" value="ECO:0007669"/>
    <property type="project" value="InterPro"/>
</dbReference>
<evidence type="ECO:0000256" key="4">
    <source>
        <dbReference type="SAM" id="MobiDB-lite"/>
    </source>
</evidence>
<comment type="function">
    <text evidence="3">Potential transcription factor that may play a role in the regulation of genes involved in cell cycle G1/S transition. May bind to regulatory elements of genes, including the promoter of the transcription factor FOXO1.</text>
</comment>
<evidence type="ECO:0000256" key="1">
    <source>
        <dbReference type="ARBA" id="ARBA00004123"/>
    </source>
</evidence>
<evidence type="ECO:0000256" key="3">
    <source>
        <dbReference type="ARBA" id="ARBA00093325"/>
    </source>
</evidence>
<dbReference type="InterPro" id="IPR008984">
    <property type="entry name" value="SMAD_FHA_dom_sf"/>
</dbReference>
<organism evidence="6">
    <name type="scientific">Gasterosteus aculeatus</name>
    <name type="common">Three-spined stickleback</name>
    <dbReference type="NCBI Taxonomy" id="69293"/>
    <lineage>
        <taxon>Eukaryota</taxon>
        <taxon>Metazoa</taxon>
        <taxon>Chordata</taxon>
        <taxon>Craniata</taxon>
        <taxon>Vertebrata</taxon>
        <taxon>Euteleostomi</taxon>
        <taxon>Actinopterygii</taxon>
        <taxon>Neopterygii</taxon>
        <taxon>Teleostei</taxon>
        <taxon>Neoteleostei</taxon>
        <taxon>Acanthomorphata</taxon>
        <taxon>Eupercaria</taxon>
        <taxon>Perciformes</taxon>
        <taxon>Cottioidei</taxon>
        <taxon>Gasterosteales</taxon>
        <taxon>Gasterosteidae</taxon>
        <taxon>Gasterosteus</taxon>
    </lineage>
</organism>
<dbReference type="PANTHER" id="PTHR15464:SF1">
    <property type="entry name" value="TRANSCRIPTION FACTOR 19"/>
    <property type="match status" value="1"/>
</dbReference>
<dbReference type="OMA" id="IWFHVAC"/>
<feature type="compositionally biased region" description="Basic and acidic residues" evidence="4">
    <location>
        <begin position="257"/>
        <end position="266"/>
    </location>
</feature>
<proteinExistence type="predicted"/>
<feature type="domain" description="FHA" evidence="5">
    <location>
        <begin position="33"/>
        <end position="89"/>
    </location>
</feature>
<keyword evidence="2" id="KW-0539">Nucleus</keyword>
<dbReference type="AlphaFoldDB" id="G3NAX4"/>
<dbReference type="STRING" id="69293.ENSGACP00000002470"/>
<dbReference type="eggNOG" id="ENOG502RHCY">
    <property type="taxonomic scope" value="Eukaryota"/>
</dbReference>
<evidence type="ECO:0000259" key="5">
    <source>
        <dbReference type="PROSITE" id="PS50006"/>
    </source>
</evidence>